<dbReference type="Proteomes" id="UP000186817">
    <property type="component" value="Unassembled WGS sequence"/>
</dbReference>
<gene>
    <name evidence="1" type="ORF">AK812_SmicGene33003</name>
</gene>
<dbReference type="EMBL" id="LSRX01000946">
    <property type="protein sequence ID" value="OLP85951.1"/>
    <property type="molecule type" value="Genomic_DNA"/>
</dbReference>
<dbReference type="AlphaFoldDB" id="A0A1Q9CSR7"/>
<proteinExistence type="predicted"/>
<evidence type="ECO:0000313" key="1">
    <source>
        <dbReference type="EMBL" id="OLP85951.1"/>
    </source>
</evidence>
<keyword evidence="2" id="KW-1185">Reference proteome</keyword>
<reference evidence="1 2" key="1">
    <citation type="submission" date="2016-02" db="EMBL/GenBank/DDBJ databases">
        <title>Genome analysis of coral dinoflagellate symbionts highlights evolutionary adaptations to a symbiotic lifestyle.</title>
        <authorList>
            <person name="Aranda M."/>
            <person name="Li Y."/>
            <person name="Liew Y.J."/>
            <person name="Baumgarten S."/>
            <person name="Simakov O."/>
            <person name="Wilson M."/>
            <person name="Piel J."/>
            <person name="Ashoor H."/>
            <person name="Bougouffa S."/>
            <person name="Bajic V.B."/>
            <person name="Ryu T."/>
            <person name="Ravasi T."/>
            <person name="Bayer T."/>
            <person name="Micklem G."/>
            <person name="Kim H."/>
            <person name="Bhak J."/>
            <person name="Lajeunesse T.C."/>
            <person name="Voolstra C.R."/>
        </authorList>
    </citation>
    <scope>NUCLEOTIDE SEQUENCE [LARGE SCALE GENOMIC DNA]</scope>
    <source>
        <strain evidence="1 2">CCMP2467</strain>
    </source>
</reference>
<comment type="caution">
    <text evidence="1">The sequence shown here is derived from an EMBL/GenBank/DDBJ whole genome shotgun (WGS) entry which is preliminary data.</text>
</comment>
<sequence>MTIFLQAGPDQMELVESVRQIPSIDPTLCHQDKMNAVRRTTPQQYLDRKALAKDITEIESHLSGETIRNFKSVRPFNPSGHYNTEWVQFHLDVELRPPLGSGESSETAGIEESRLDFGKGVGHFLVLKAALREQLLAKGEDTLRRIYGFNRVPGARAVIDEFLDSENVIERPPE</sequence>
<protein>
    <submittedName>
        <fullName evidence="1">Uncharacterized protein</fullName>
    </submittedName>
</protein>
<evidence type="ECO:0000313" key="2">
    <source>
        <dbReference type="Proteomes" id="UP000186817"/>
    </source>
</evidence>
<accession>A0A1Q9CSR7</accession>
<name>A0A1Q9CSR7_SYMMI</name>
<dbReference type="OrthoDB" id="10350914at2759"/>
<organism evidence="1 2">
    <name type="scientific">Symbiodinium microadriaticum</name>
    <name type="common">Dinoflagellate</name>
    <name type="synonym">Zooxanthella microadriatica</name>
    <dbReference type="NCBI Taxonomy" id="2951"/>
    <lineage>
        <taxon>Eukaryota</taxon>
        <taxon>Sar</taxon>
        <taxon>Alveolata</taxon>
        <taxon>Dinophyceae</taxon>
        <taxon>Suessiales</taxon>
        <taxon>Symbiodiniaceae</taxon>
        <taxon>Symbiodinium</taxon>
    </lineage>
</organism>